<dbReference type="EMBL" id="AYYZ01000030">
    <property type="protein sequence ID" value="KRM51530.1"/>
    <property type="molecule type" value="Genomic_DNA"/>
</dbReference>
<keyword evidence="4 14" id="KW-0812">Transmembrane</keyword>
<dbReference type="GO" id="GO:0140114">
    <property type="term" value="P:cellular detoxification of fluoride"/>
    <property type="evidence" value="ECO:0007669"/>
    <property type="project" value="UniProtKB-UniRule"/>
</dbReference>
<dbReference type="HAMAP" id="MF_00454">
    <property type="entry name" value="FluC"/>
    <property type="match status" value="1"/>
</dbReference>
<keyword evidence="8 14" id="KW-0406">Ion transport</keyword>
<evidence type="ECO:0000256" key="6">
    <source>
        <dbReference type="ARBA" id="ARBA00022989"/>
    </source>
</evidence>
<evidence type="ECO:0000256" key="2">
    <source>
        <dbReference type="ARBA" id="ARBA00022448"/>
    </source>
</evidence>
<dbReference type="PATRIC" id="fig|1423820.4.peg.1366"/>
<evidence type="ECO:0000256" key="10">
    <source>
        <dbReference type="ARBA" id="ARBA00023303"/>
    </source>
</evidence>
<evidence type="ECO:0000256" key="13">
    <source>
        <dbReference type="ARBA" id="ARBA00049940"/>
    </source>
</evidence>
<keyword evidence="16" id="KW-1185">Reference proteome</keyword>
<keyword evidence="3 14" id="KW-1003">Cell membrane</keyword>
<evidence type="ECO:0000256" key="3">
    <source>
        <dbReference type="ARBA" id="ARBA00022475"/>
    </source>
</evidence>
<evidence type="ECO:0000256" key="14">
    <source>
        <dbReference type="HAMAP-Rule" id="MF_00454"/>
    </source>
</evidence>
<dbReference type="RefSeq" id="WP_057907168.1">
    <property type="nucleotide sequence ID" value="NZ_AYYZ01000030.1"/>
</dbReference>
<sequence>MIWMLGLAASIGACVRYFLTNLIKKYVKGLFPLATFFLNISGALVLGFVVGIKLKTLSYAILGTGFLGGYTTFSTFNTELFALLDDRNYKMALLYGILSYVVGISFAFLGLMLGQHLIG</sequence>
<keyword evidence="5 14" id="KW-0479">Metal-binding</keyword>
<feature type="transmembrane region" description="Helical" evidence="14">
    <location>
        <begin position="57"/>
        <end position="73"/>
    </location>
</feature>
<evidence type="ECO:0000256" key="9">
    <source>
        <dbReference type="ARBA" id="ARBA00023136"/>
    </source>
</evidence>
<reference evidence="15 16" key="1">
    <citation type="journal article" date="2015" name="Genome Announc.">
        <title>Expanding the biotechnology potential of lactobacilli through comparative genomics of 213 strains and associated genera.</title>
        <authorList>
            <person name="Sun Z."/>
            <person name="Harris H.M."/>
            <person name="McCann A."/>
            <person name="Guo C."/>
            <person name="Argimon S."/>
            <person name="Zhang W."/>
            <person name="Yang X."/>
            <person name="Jeffery I.B."/>
            <person name="Cooney J.C."/>
            <person name="Kagawa T.F."/>
            <person name="Liu W."/>
            <person name="Song Y."/>
            <person name="Salvetti E."/>
            <person name="Wrobel A."/>
            <person name="Rasinkangas P."/>
            <person name="Parkhill J."/>
            <person name="Rea M.C."/>
            <person name="O'Sullivan O."/>
            <person name="Ritari J."/>
            <person name="Douillard F.P."/>
            <person name="Paul Ross R."/>
            <person name="Yang R."/>
            <person name="Briner A.E."/>
            <person name="Felis G.E."/>
            <person name="de Vos W.M."/>
            <person name="Barrangou R."/>
            <person name="Klaenhammer T.R."/>
            <person name="Caufield P.W."/>
            <person name="Cui Y."/>
            <person name="Zhang H."/>
            <person name="O'Toole P.W."/>
        </authorList>
    </citation>
    <scope>NUCLEOTIDE SEQUENCE [LARGE SCALE GENOMIC DNA]</scope>
    <source>
        <strain evidence="15 16">DSM 20653</strain>
    </source>
</reference>
<comment type="caution">
    <text evidence="15">The sequence shown here is derived from an EMBL/GenBank/DDBJ whole genome shotgun (WGS) entry which is preliminary data.</text>
</comment>
<evidence type="ECO:0000256" key="12">
    <source>
        <dbReference type="ARBA" id="ARBA00035585"/>
    </source>
</evidence>
<feature type="binding site" evidence="14">
    <location>
        <position position="68"/>
    </location>
    <ligand>
        <name>Na(+)</name>
        <dbReference type="ChEBI" id="CHEBI:29101"/>
        <note>structural</note>
    </ligand>
</feature>
<dbReference type="GO" id="GO:0005886">
    <property type="term" value="C:plasma membrane"/>
    <property type="evidence" value="ECO:0007669"/>
    <property type="project" value="UniProtKB-SubCell"/>
</dbReference>
<evidence type="ECO:0000256" key="11">
    <source>
        <dbReference type="ARBA" id="ARBA00035120"/>
    </source>
</evidence>
<gene>
    <name evidence="14" type="primary">fluC</name>
    <name evidence="14" type="synonym">crcB</name>
    <name evidence="15" type="ORF">FC64_GL001340</name>
</gene>
<dbReference type="GO" id="GO:0046872">
    <property type="term" value="F:metal ion binding"/>
    <property type="evidence" value="ECO:0007669"/>
    <property type="project" value="UniProtKB-KW"/>
</dbReference>
<evidence type="ECO:0000256" key="5">
    <source>
        <dbReference type="ARBA" id="ARBA00022723"/>
    </source>
</evidence>
<keyword evidence="6 14" id="KW-1133">Transmembrane helix</keyword>
<name>A0A0R1ZAY5_9LACO</name>
<evidence type="ECO:0000256" key="8">
    <source>
        <dbReference type="ARBA" id="ARBA00023065"/>
    </source>
</evidence>
<keyword evidence="2 14" id="KW-0813">Transport</keyword>
<evidence type="ECO:0000313" key="15">
    <source>
        <dbReference type="EMBL" id="KRM51530.1"/>
    </source>
</evidence>
<evidence type="ECO:0000256" key="1">
    <source>
        <dbReference type="ARBA" id="ARBA00004651"/>
    </source>
</evidence>
<dbReference type="AlphaFoldDB" id="A0A0R1ZAY5"/>
<dbReference type="Pfam" id="PF02537">
    <property type="entry name" value="CRCB"/>
    <property type="match status" value="1"/>
</dbReference>
<comment type="catalytic activity">
    <reaction evidence="12">
        <text>fluoride(in) = fluoride(out)</text>
        <dbReference type="Rhea" id="RHEA:76159"/>
        <dbReference type="ChEBI" id="CHEBI:17051"/>
    </reaction>
    <physiologicalReaction direction="left-to-right" evidence="12">
        <dbReference type="Rhea" id="RHEA:76160"/>
    </physiologicalReaction>
</comment>
<accession>A0A0R1ZAY5</accession>
<keyword evidence="9 14" id="KW-0472">Membrane</keyword>
<feature type="transmembrane region" description="Helical" evidence="14">
    <location>
        <begin position="30"/>
        <end position="50"/>
    </location>
</feature>
<dbReference type="STRING" id="1423820.FC64_GL001340"/>
<dbReference type="GO" id="GO:0062054">
    <property type="term" value="F:fluoride channel activity"/>
    <property type="evidence" value="ECO:0007669"/>
    <property type="project" value="UniProtKB-UniRule"/>
</dbReference>
<evidence type="ECO:0000256" key="4">
    <source>
        <dbReference type="ARBA" id="ARBA00022692"/>
    </source>
</evidence>
<dbReference type="PANTHER" id="PTHR28259">
    <property type="entry name" value="FLUORIDE EXPORT PROTEIN 1-RELATED"/>
    <property type="match status" value="1"/>
</dbReference>
<protein>
    <recommendedName>
        <fullName evidence="14">Fluoride-specific ion channel FluC</fullName>
    </recommendedName>
</protein>
<comment type="subcellular location">
    <subcellularLocation>
        <location evidence="1 14">Cell membrane</location>
        <topology evidence="1 14">Multi-pass membrane protein</topology>
    </subcellularLocation>
</comment>
<feature type="transmembrane region" description="Helical" evidence="14">
    <location>
        <begin position="93"/>
        <end position="113"/>
    </location>
</feature>
<evidence type="ECO:0000256" key="7">
    <source>
        <dbReference type="ARBA" id="ARBA00023053"/>
    </source>
</evidence>
<keyword evidence="7 14" id="KW-0915">Sodium</keyword>
<organism evidence="15 16">
    <name type="scientific">Ligilactobacillus araffinosus DSM 20653</name>
    <dbReference type="NCBI Taxonomy" id="1423820"/>
    <lineage>
        <taxon>Bacteria</taxon>
        <taxon>Bacillati</taxon>
        <taxon>Bacillota</taxon>
        <taxon>Bacilli</taxon>
        <taxon>Lactobacillales</taxon>
        <taxon>Lactobacillaceae</taxon>
        <taxon>Ligilactobacillus</taxon>
    </lineage>
</organism>
<feature type="binding site" evidence="14">
    <location>
        <position position="71"/>
    </location>
    <ligand>
        <name>Na(+)</name>
        <dbReference type="ChEBI" id="CHEBI:29101"/>
        <note>structural</note>
    </ligand>
</feature>
<dbReference type="Proteomes" id="UP000051291">
    <property type="component" value="Unassembled WGS sequence"/>
</dbReference>
<keyword evidence="10 14" id="KW-0407">Ion channel</keyword>
<evidence type="ECO:0000313" key="16">
    <source>
        <dbReference type="Proteomes" id="UP000051291"/>
    </source>
</evidence>
<proteinExistence type="inferred from homology"/>
<comment type="activity regulation">
    <text evidence="14">Na(+) is not transported, but it plays an essential structural role and its presence is essential for fluoride channel function.</text>
</comment>
<dbReference type="PANTHER" id="PTHR28259:SF16">
    <property type="entry name" value="FLUORIDE-SPECIFIC ION CHANNEL FLUC 2"/>
    <property type="match status" value="1"/>
</dbReference>
<dbReference type="InterPro" id="IPR003691">
    <property type="entry name" value="FluC"/>
</dbReference>
<comment type="similarity">
    <text evidence="11 14">Belongs to the fluoride channel Fluc/FEX (TC 1.A.43) family.</text>
</comment>
<comment type="function">
    <text evidence="13 14">Fluoride-specific ion channel. Important for reducing fluoride concentration in the cell, thus reducing its toxicity.</text>
</comment>